<evidence type="ECO:0000256" key="15">
    <source>
        <dbReference type="ARBA" id="ARBA00023242"/>
    </source>
</evidence>
<evidence type="ECO:0000256" key="20">
    <source>
        <dbReference type="SAM" id="MobiDB-lite"/>
    </source>
</evidence>
<evidence type="ECO:0000256" key="12">
    <source>
        <dbReference type="ARBA" id="ARBA00022842"/>
    </source>
</evidence>
<keyword evidence="8" id="KW-0677">Repeat</keyword>
<feature type="domain" description="BRCT" evidence="22">
    <location>
        <begin position="682"/>
        <end position="770"/>
    </location>
</feature>
<evidence type="ECO:0000256" key="9">
    <source>
        <dbReference type="ARBA" id="ARBA00022741"/>
    </source>
</evidence>
<dbReference type="InterPro" id="IPR001357">
    <property type="entry name" value="BRCT_dom"/>
</dbReference>
<reference evidence="23" key="1">
    <citation type="submission" date="2013-08" db="EMBL/GenBank/DDBJ databases">
        <title>Gene expansion shapes genome architecture in the human pathogen Lichtheimia corymbifera: an evolutionary genomics analysis in the ancient terrestrial Mucorales (Mucoromycotina).</title>
        <authorList>
            <person name="Schwartze V.U."/>
            <person name="Winter S."/>
            <person name="Shelest E."/>
            <person name="Marcet-Houben M."/>
            <person name="Horn F."/>
            <person name="Wehner S."/>
            <person name="Hoffmann K."/>
            <person name="Riege K."/>
            <person name="Sammeth M."/>
            <person name="Nowrousian M."/>
            <person name="Valiante V."/>
            <person name="Linde J."/>
            <person name="Jacobsen I.D."/>
            <person name="Marz M."/>
            <person name="Brakhage A.A."/>
            <person name="Gabaldon T."/>
            <person name="Bocker S."/>
            <person name="Voigt K."/>
        </authorList>
    </citation>
    <scope>NUCLEOTIDE SEQUENCE [LARGE SCALE GENOMIC DNA]</scope>
    <source>
        <strain evidence="23">FSU 9682</strain>
    </source>
</reference>
<dbReference type="GO" id="GO:0006297">
    <property type="term" value="P:nucleotide-excision repair, DNA gap filling"/>
    <property type="evidence" value="ECO:0007669"/>
    <property type="project" value="TreeGrafter"/>
</dbReference>
<dbReference type="PANTHER" id="PTHR45997:SF1">
    <property type="entry name" value="DNA LIGASE 4"/>
    <property type="match status" value="1"/>
</dbReference>
<dbReference type="InterPro" id="IPR012340">
    <property type="entry name" value="NA-bd_OB-fold"/>
</dbReference>
<dbReference type="InterPro" id="IPR012308">
    <property type="entry name" value="DNA_ligase_ATP-dep_N"/>
</dbReference>
<sequence>MKAVVGWCTKTQPHEFRIDRSLLLPFINTTHTRLIMSQPQNHEPLASFYNLCELFERLANTRGTDLKKRLFQRYLHDWRHHFGYDFYDAMRLFLPHLDRRRFNMKEIRLARIYTEALGLSRSSRDAIELIKYKQPPTSTSPHQKKATGDFPAVAFDVINERSTVLRATRTIHDVNNLLDKISEASGNDKATINIFKDVLNTYMPLEQKWLIRIILKDLNIGMTDNSILQVYHPQARERYAHCSNLEKVCKELQDPYLKLNQSTIQLFQAFKPQLGTRDRPKDFSSLHHQGRFYIEEKIDGERIQMHFDQRTKQFMWFSRRATDYTSMYGGFPDKDNLARNVVSCLKADTLILDGEMVAYDPKLDVFLPFGTLKSAAKDQSMDMHRARPCFVVFDIVFCNGTPLLGYPLWERLKVLNKVVTEKYGYLNLLGREEKKTMDDVTEALDHAIQMRQEGIIIKNPNSVYEPGARNHTWVKIKPEYMNSSSDNFDLLVVGGSYGSGRRGNKLSQFLCVIRDDRVEDDENPRFISFCMIGTGYTLDELGDFKEAFKDHQPYDPKRQPPWLIHPEYSSERPDVIMSYKTSLVVEITAAETISSNSWGTGYTLRFPRFVQFRRDKSWKDIMTWSDMLRTMRRQKTREVTSGNFKQHRKKRQRTTPTASGPTRVQLGLLGSQQGVDTRDIVEASSLFLDMTFYVVTGDEAHSKATLEAMIKENGGTFMQQARNTQYVVAGTENILVQGIIRQGIYDVILPQWIVDCVEKQDLIPLQPKYMKYTTKRTEEAFSASIDKWGDSYMQDATEQSLREVMERMPLNVNDDTRELANEIQERYFQTVHIPGRIFQLVKSYIDDDPPDPNIDINDMDMTWVVKQRAHERLEMASVDLRFRGAEVTRKIEDGITHVISDENDMERIPRLIKAFKNGPLPHFVTTEWVDACVLNKTLVNEKDYQPKLPRNMLKEPTTP</sequence>
<dbReference type="Gene3D" id="3.30.470.30">
    <property type="entry name" value="DNA ligase/mRNA capping enzyme"/>
    <property type="match status" value="1"/>
</dbReference>
<feature type="domain" description="BRCT" evidence="22">
    <location>
        <begin position="880"/>
        <end position="946"/>
    </location>
</feature>
<keyword evidence="14" id="KW-0234">DNA repair</keyword>
<dbReference type="Pfam" id="PF16589">
    <property type="entry name" value="BRCT_2"/>
    <property type="match status" value="1"/>
</dbReference>
<keyword evidence="24" id="KW-1185">Reference proteome</keyword>
<dbReference type="SMART" id="SM00292">
    <property type="entry name" value="BRCT"/>
    <property type="match status" value="1"/>
</dbReference>
<dbReference type="InterPro" id="IPR000977">
    <property type="entry name" value="DNA_ligase_ATP-dep"/>
</dbReference>
<organism evidence="23 24">
    <name type="scientific">Lichtheimia corymbifera JMRC:FSU:9682</name>
    <dbReference type="NCBI Taxonomy" id="1263082"/>
    <lineage>
        <taxon>Eukaryota</taxon>
        <taxon>Fungi</taxon>
        <taxon>Fungi incertae sedis</taxon>
        <taxon>Mucoromycota</taxon>
        <taxon>Mucoromycotina</taxon>
        <taxon>Mucoromycetes</taxon>
        <taxon>Mucorales</taxon>
        <taxon>Lichtheimiaceae</taxon>
        <taxon>Lichtheimia</taxon>
    </lineage>
</organism>
<dbReference type="InterPro" id="IPR044125">
    <property type="entry name" value="Adenylation_DNA_ligase_IV"/>
</dbReference>
<evidence type="ECO:0000256" key="13">
    <source>
        <dbReference type="ARBA" id="ARBA00023172"/>
    </source>
</evidence>
<comment type="subcellular location">
    <subcellularLocation>
        <location evidence="2">Nucleus</location>
    </subcellularLocation>
</comment>
<dbReference type="Gene3D" id="1.10.3260.10">
    <property type="entry name" value="DNA ligase, ATP-dependent, N-terminal domain"/>
    <property type="match status" value="1"/>
</dbReference>
<dbReference type="PROSITE" id="PS50160">
    <property type="entry name" value="DNA_LIGASE_A3"/>
    <property type="match status" value="1"/>
</dbReference>
<dbReference type="SUPFAM" id="SSF117018">
    <property type="entry name" value="ATP-dependent DNA ligase DNA-binding domain"/>
    <property type="match status" value="1"/>
</dbReference>
<name>A0A068RU19_9FUNG</name>
<gene>
    <name evidence="23" type="ORF">LCOR_03923.1</name>
</gene>
<evidence type="ECO:0000256" key="6">
    <source>
        <dbReference type="ARBA" id="ARBA00022598"/>
    </source>
</evidence>
<dbReference type="InterPro" id="IPR029710">
    <property type="entry name" value="LIG4"/>
</dbReference>
<dbReference type="GO" id="GO:0006310">
    <property type="term" value="P:DNA recombination"/>
    <property type="evidence" value="ECO:0007669"/>
    <property type="project" value="UniProtKB-KW"/>
</dbReference>
<evidence type="ECO:0000256" key="2">
    <source>
        <dbReference type="ARBA" id="ARBA00004123"/>
    </source>
</evidence>
<dbReference type="Pfam" id="PF11411">
    <property type="entry name" value="DNA_ligase_IV"/>
    <property type="match status" value="1"/>
</dbReference>
<dbReference type="PROSITE" id="PS00333">
    <property type="entry name" value="DNA_LIGASE_A2"/>
    <property type="match status" value="1"/>
</dbReference>
<dbReference type="InterPro" id="IPR012309">
    <property type="entry name" value="DNA_ligase_ATP-dep_C"/>
</dbReference>
<dbReference type="GO" id="GO:0046872">
    <property type="term" value="F:metal ion binding"/>
    <property type="evidence" value="ECO:0007669"/>
    <property type="project" value="UniProtKB-KW"/>
</dbReference>
<accession>A0A068RU19</accession>
<dbReference type="GO" id="GO:0005524">
    <property type="term" value="F:ATP binding"/>
    <property type="evidence" value="ECO:0007669"/>
    <property type="project" value="UniProtKB-KW"/>
</dbReference>
<evidence type="ECO:0000256" key="1">
    <source>
        <dbReference type="ARBA" id="ARBA00001946"/>
    </source>
</evidence>
<comment type="similarity">
    <text evidence="3 19">Belongs to the ATP-dependent DNA ligase family.</text>
</comment>
<dbReference type="GO" id="GO:0006303">
    <property type="term" value="P:double-strand break repair via nonhomologous end joining"/>
    <property type="evidence" value="ECO:0007669"/>
    <property type="project" value="TreeGrafter"/>
</dbReference>
<dbReference type="CDD" id="cd17722">
    <property type="entry name" value="BRCT_DNA_ligase_IV_rpt1"/>
    <property type="match status" value="1"/>
</dbReference>
<dbReference type="SUPFAM" id="SSF50249">
    <property type="entry name" value="Nucleic acid-binding proteins"/>
    <property type="match status" value="1"/>
</dbReference>
<keyword evidence="13" id="KW-0233">DNA recombination</keyword>
<keyword evidence="7" id="KW-0479">Metal-binding</keyword>
<dbReference type="AlphaFoldDB" id="A0A068RU19"/>
<dbReference type="PANTHER" id="PTHR45997">
    <property type="entry name" value="DNA LIGASE 4"/>
    <property type="match status" value="1"/>
</dbReference>
<dbReference type="SUPFAM" id="SSF52113">
    <property type="entry name" value="BRCT domain"/>
    <property type="match status" value="2"/>
</dbReference>
<comment type="cofactor">
    <cofactor evidence="1">
        <name>Mg(2+)</name>
        <dbReference type="ChEBI" id="CHEBI:18420"/>
    </cofactor>
</comment>
<proteinExistence type="inferred from homology"/>
<keyword evidence="9" id="KW-0547">Nucleotide-binding</keyword>
<dbReference type="Pfam" id="PF04675">
    <property type="entry name" value="DNA_ligase_A_N"/>
    <property type="match status" value="1"/>
</dbReference>
<dbReference type="Proteomes" id="UP000027586">
    <property type="component" value="Unassembled WGS sequence"/>
</dbReference>
<evidence type="ECO:0000256" key="3">
    <source>
        <dbReference type="ARBA" id="ARBA00007572"/>
    </source>
</evidence>
<comment type="caution">
    <text evidence="23">The sequence shown here is derived from an EMBL/GenBank/DDBJ whole genome shotgun (WGS) entry which is preliminary data.</text>
</comment>
<keyword evidence="12" id="KW-0460">Magnesium</keyword>
<dbReference type="GO" id="GO:0032807">
    <property type="term" value="C:DNA ligase IV complex"/>
    <property type="evidence" value="ECO:0007669"/>
    <property type="project" value="TreeGrafter"/>
</dbReference>
<keyword evidence="6 23" id="KW-0436">Ligase</keyword>
<evidence type="ECO:0000256" key="4">
    <source>
        <dbReference type="ARBA" id="ARBA00012727"/>
    </source>
</evidence>
<feature type="domain" description="ATP-dependent DNA ligase family profile" evidence="21">
    <location>
        <begin position="381"/>
        <end position="515"/>
    </location>
</feature>
<dbReference type="Gene3D" id="3.40.50.10190">
    <property type="entry name" value="BRCT domain"/>
    <property type="match status" value="2"/>
</dbReference>
<protein>
    <recommendedName>
        <fullName evidence="5">DNA ligase 4</fullName>
        <ecNumber evidence="4">6.5.1.1</ecNumber>
    </recommendedName>
    <alternativeName>
        <fullName evidence="17">DNA ligase IV</fullName>
    </alternativeName>
    <alternativeName>
        <fullName evidence="16">Polydeoxyribonucleotide synthase [ATP] 4</fullName>
    </alternativeName>
</protein>
<evidence type="ECO:0000313" key="23">
    <source>
        <dbReference type="EMBL" id="CDH52456.1"/>
    </source>
</evidence>
<dbReference type="PROSITE" id="PS50172">
    <property type="entry name" value="BRCT"/>
    <property type="match status" value="2"/>
</dbReference>
<dbReference type="GO" id="GO:0071897">
    <property type="term" value="P:DNA biosynthetic process"/>
    <property type="evidence" value="ECO:0007669"/>
    <property type="project" value="InterPro"/>
</dbReference>
<keyword evidence="10" id="KW-0227">DNA damage</keyword>
<evidence type="ECO:0000256" key="19">
    <source>
        <dbReference type="RuleBase" id="RU004196"/>
    </source>
</evidence>
<dbReference type="InterPro" id="IPR016059">
    <property type="entry name" value="DNA_ligase_ATP-dep_CS"/>
</dbReference>
<feature type="region of interest" description="Disordered" evidence="20">
    <location>
        <begin position="635"/>
        <end position="663"/>
    </location>
</feature>
<dbReference type="VEuPathDB" id="FungiDB:LCOR_03923.1"/>
<evidence type="ECO:0000256" key="5">
    <source>
        <dbReference type="ARBA" id="ARBA00022073"/>
    </source>
</evidence>
<dbReference type="GO" id="GO:0003910">
    <property type="term" value="F:DNA ligase (ATP) activity"/>
    <property type="evidence" value="ECO:0007669"/>
    <property type="project" value="UniProtKB-EC"/>
</dbReference>
<evidence type="ECO:0000256" key="10">
    <source>
        <dbReference type="ARBA" id="ARBA00022763"/>
    </source>
</evidence>
<dbReference type="STRING" id="1263082.A0A068RU19"/>
<evidence type="ECO:0000256" key="14">
    <source>
        <dbReference type="ARBA" id="ARBA00023204"/>
    </source>
</evidence>
<evidence type="ECO:0000256" key="18">
    <source>
        <dbReference type="ARBA" id="ARBA00034003"/>
    </source>
</evidence>
<dbReference type="GO" id="GO:0003677">
    <property type="term" value="F:DNA binding"/>
    <property type="evidence" value="ECO:0007669"/>
    <property type="project" value="InterPro"/>
</dbReference>
<comment type="catalytic activity">
    <reaction evidence="18">
        <text>ATP + (deoxyribonucleotide)n-3'-hydroxyl + 5'-phospho-(deoxyribonucleotide)m = (deoxyribonucleotide)n+m + AMP + diphosphate.</text>
        <dbReference type="EC" id="6.5.1.1"/>
    </reaction>
</comment>
<dbReference type="InterPro" id="IPR021536">
    <property type="entry name" value="DNA_ligase_IV_dom"/>
</dbReference>
<dbReference type="OrthoDB" id="151490at2759"/>
<keyword evidence="15" id="KW-0539">Nucleus</keyword>
<dbReference type="CDD" id="cd07903">
    <property type="entry name" value="Adenylation_DNA_ligase_IV"/>
    <property type="match status" value="1"/>
</dbReference>
<dbReference type="Pfam" id="PF01068">
    <property type="entry name" value="DNA_ligase_A_M"/>
    <property type="match status" value="1"/>
</dbReference>
<evidence type="ECO:0000259" key="22">
    <source>
        <dbReference type="PROSITE" id="PS50172"/>
    </source>
</evidence>
<dbReference type="Pfam" id="PF04679">
    <property type="entry name" value="DNA_ligase_A_C"/>
    <property type="match status" value="1"/>
</dbReference>
<dbReference type="EC" id="6.5.1.1" evidence="4"/>
<evidence type="ECO:0000256" key="17">
    <source>
        <dbReference type="ARBA" id="ARBA00031942"/>
    </source>
</evidence>
<evidence type="ECO:0000256" key="7">
    <source>
        <dbReference type="ARBA" id="ARBA00022723"/>
    </source>
</evidence>
<evidence type="ECO:0000256" key="11">
    <source>
        <dbReference type="ARBA" id="ARBA00022840"/>
    </source>
</evidence>
<evidence type="ECO:0000313" key="24">
    <source>
        <dbReference type="Proteomes" id="UP000027586"/>
    </source>
</evidence>
<dbReference type="InterPro" id="IPR012310">
    <property type="entry name" value="DNA_ligase_ATP-dep_cent"/>
</dbReference>
<dbReference type="NCBIfam" id="TIGR00574">
    <property type="entry name" value="dnl1"/>
    <property type="match status" value="1"/>
</dbReference>
<dbReference type="InterPro" id="IPR036420">
    <property type="entry name" value="BRCT_dom_sf"/>
</dbReference>
<evidence type="ECO:0000256" key="16">
    <source>
        <dbReference type="ARBA" id="ARBA00030676"/>
    </source>
</evidence>
<evidence type="ECO:0000259" key="21">
    <source>
        <dbReference type="PROSITE" id="PS50160"/>
    </source>
</evidence>
<dbReference type="Gene3D" id="2.40.50.140">
    <property type="entry name" value="Nucleic acid-binding proteins"/>
    <property type="match status" value="1"/>
</dbReference>
<dbReference type="SUPFAM" id="SSF56091">
    <property type="entry name" value="DNA ligase/mRNA capping enzyme, catalytic domain"/>
    <property type="match status" value="1"/>
</dbReference>
<evidence type="ECO:0000256" key="8">
    <source>
        <dbReference type="ARBA" id="ARBA00022737"/>
    </source>
</evidence>
<dbReference type="EMBL" id="CBTN010000013">
    <property type="protein sequence ID" value="CDH52456.1"/>
    <property type="molecule type" value="Genomic_DNA"/>
</dbReference>
<dbReference type="InterPro" id="IPR036599">
    <property type="entry name" value="DNA_ligase_N_sf"/>
</dbReference>
<keyword evidence="11" id="KW-0067">ATP-binding</keyword>